<keyword evidence="1" id="KW-0175">Coiled coil</keyword>
<protein>
    <submittedName>
        <fullName evidence="3">Uncharacterized protein</fullName>
    </submittedName>
</protein>
<feature type="coiled-coil region" evidence="1">
    <location>
        <begin position="95"/>
        <end position="122"/>
    </location>
</feature>
<dbReference type="HOGENOM" id="CLU_149307_1_0_3"/>
<evidence type="ECO:0000256" key="1">
    <source>
        <dbReference type="SAM" id="Coils"/>
    </source>
</evidence>
<evidence type="ECO:0000256" key="2">
    <source>
        <dbReference type="SAM" id="MobiDB-lite"/>
    </source>
</evidence>
<name>K9WN80_9CYAN</name>
<accession>K9WN80</accession>
<dbReference type="STRING" id="1173027.Mic7113_5356"/>
<dbReference type="EMBL" id="CP003630">
    <property type="protein sequence ID" value="AFZ21002.1"/>
    <property type="molecule type" value="Genomic_DNA"/>
</dbReference>
<feature type="compositionally biased region" description="Polar residues" evidence="2">
    <location>
        <begin position="59"/>
        <end position="68"/>
    </location>
</feature>
<evidence type="ECO:0000313" key="4">
    <source>
        <dbReference type="Proteomes" id="UP000010471"/>
    </source>
</evidence>
<dbReference type="KEGG" id="mic:Mic7113_5356"/>
<reference evidence="3 4" key="1">
    <citation type="submission" date="2012-06" db="EMBL/GenBank/DDBJ databases">
        <title>Finished chromosome of genome of Microcoleus sp. PCC 7113.</title>
        <authorList>
            <consortium name="US DOE Joint Genome Institute"/>
            <person name="Gugger M."/>
            <person name="Coursin T."/>
            <person name="Rippka R."/>
            <person name="Tandeau De Marsac N."/>
            <person name="Huntemann M."/>
            <person name="Wei C.-L."/>
            <person name="Han J."/>
            <person name="Detter J.C."/>
            <person name="Han C."/>
            <person name="Tapia R."/>
            <person name="Chen A."/>
            <person name="Kyrpides N."/>
            <person name="Mavromatis K."/>
            <person name="Markowitz V."/>
            <person name="Szeto E."/>
            <person name="Ivanova N."/>
            <person name="Pagani I."/>
            <person name="Pati A."/>
            <person name="Goodwin L."/>
            <person name="Nordberg H.P."/>
            <person name="Cantor M.N."/>
            <person name="Hua S.X."/>
            <person name="Woyke T."/>
            <person name="Kerfeld C.A."/>
        </authorList>
    </citation>
    <scope>NUCLEOTIDE SEQUENCE [LARGE SCALE GENOMIC DNA]</scope>
    <source>
        <strain evidence="3 4">PCC 7113</strain>
    </source>
</reference>
<organism evidence="3 4">
    <name type="scientific">Allocoleopsis franciscana PCC 7113</name>
    <dbReference type="NCBI Taxonomy" id="1173027"/>
    <lineage>
        <taxon>Bacteria</taxon>
        <taxon>Bacillati</taxon>
        <taxon>Cyanobacteriota</taxon>
        <taxon>Cyanophyceae</taxon>
        <taxon>Coleofasciculales</taxon>
        <taxon>Coleofasciculaceae</taxon>
        <taxon>Allocoleopsis</taxon>
        <taxon>Allocoleopsis franciscana</taxon>
    </lineage>
</organism>
<keyword evidence="4" id="KW-1185">Reference proteome</keyword>
<feature type="compositionally biased region" description="Low complexity" evidence="2">
    <location>
        <begin position="80"/>
        <end position="91"/>
    </location>
</feature>
<dbReference type="eggNOG" id="ENOG5033EGU">
    <property type="taxonomic scope" value="Bacteria"/>
</dbReference>
<evidence type="ECO:0000313" key="3">
    <source>
        <dbReference type="EMBL" id="AFZ21002.1"/>
    </source>
</evidence>
<feature type="region of interest" description="Disordered" evidence="2">
    <location>
        <begin position="59"/>
        <end position="92"/>
    </location>
</feature>
<sequence length="124" mass="13900">MINKYGIICLALILGLVLLPRLTLAQSPGLLESRIARIESENFQLRSQVSRIESQLAQLSGRPLSSPQKPIPNSPTPQISSRSNRRQVSSSDPMFERLATLVIELKERVQSLESQVAELQKPRR</sequence>
<proteinExistence type="predicted"/>
<dbReference type="PATRIC" id="fig|1173027.3.peg.5932"/>
<dbReference type="Proteomes" id="UP000010471">
    <property type="component" value="Chromosome"/>
</dbReference>
<dbReference type="AlphaFoldDB" id="K9WN80"/>
<dbReference type="RefSeq" id="WP_015185135.1">
    <property type="nucleotide sequence ID" value="NC_019738.1"/>
</dbReference>
<dbReference type="OrthoDB" id="467411at2"/>
<gene>
    <name evidence="3" type="ORF">Mic7113_5356</name>
</gene>